<protein>
    <recommendedName>
        <fullName evidence="4">WXG100 family type VII secretion target</fullName>
    </recommendedName>
</protein>
<feature type="transmembrane region" description="Helical" evidence="1">
    <location>
        <begin position="153"/>
        <end position="173"/>
    </location>
</feature>
<keyword evidence="1" id="KW-0472">Membrane</keyword>
<keyword evidence="1" id="KW-0812">Transmembrane</keyword>
<dbReference type="EMBL" id="JBHEZZ010000006">
    <property type="protein sequence ID" value="MFC1402373.1"/>
    <property type="molecule type" value="Genomic_DNA"/>
</dbReference>
<proteinExistence type="predicted"/>
<evidence type="ECO:0000256" key="1">
    <source>
        <dbReference type="SAM" id="Phobius"/>
    </source>
</evidence>
<gene>
    <name evidence="2" type="ORF">ACEZDJ_13865</name>
</gene>
<comment type="caution">
    <text evidence="2">The sequence shown here is derived from an EMBL/GenBank/DDBJ whole genome shotgun (WGS) entry which is preliminary data.</text>
</comment>
<evidence type="ECO:0008006" key="4">
    <source>
        <dbReference type="Google" id="ProtNLM"/>
    </source>
</evidence>
<evidence type="ECO:0000313" key="2">
    <source>
        <dbReference type="EMBL" id="MFC1402373.1"/>
    </source>
</evidence>
<dbReference type="RefSeq" id="WP_030249803.1">
    <property type="nucleotide sequence ID" value="NZ_JBHEZZ010000006.1"/>
</dbReference>
<name>A0ABV6ULN4_9ACTN</name>
<sequence>MFSPSQYQEATSKLGEQPRILHLHASELEVKAQHLADEWYIPEPVAEVILELVSRINTTTEQLISMFEDALESIGAPWSMWENHHGWQSLRGSATGVAANVTPSTLGSVGSWTGAAATAYTQAIGPQSAAAARLGSIADKVQGLLASCAEGGALFYLGLLVEAVQLLFAYGVASAATATGVAAPGGLVVALGGSAAVLTAVVALVSALTNFAKGQADALSDLQNEAVDQSAFPFGHWPKAVNV</sequence>
<keyword evidence="1" id="KW-1133">Transmembrane helix</keyword>
<dbReference type="Proteomes" id="UP001592528">
    <property type="component" value="Unassembled WGS sequence"/>
</dbReference>
<evidence type="ECO:0000313" key="3">
    <source>
        <dbReference type="Proteomes" id="UP001592528"/>
    </source>
</evidence>
<feature type="transmembrane region" description="Helical" evidence="1">
    <location>
        <begin position="185"/>
        <end position="205"/>
    </location>
</feature>
<accession>A0ABV6ULN4</accession>
<organism evidence="2 3">
    <name type="scientific">Streptacidiphilus cavernicola</name>
    <dbReference type="NCBI Taxonomy" id="3342716"/>
    <lineage>
        <taxon>Bacteria</taxon>
        <taxon>Bacillati</taxon>
        <taxon>Actinomycetota</taxon>
        <taxon>Actinomycetes</taxon>
        <taxon>Kitasatosporales</taxon>
        <taxon>Streptomycetaceae</taxon>
        <taxon>Streptacidiphilus</taxon>
    </lineage>
</organism>
<keyword evidence="3" id="KW-1185">Reference proteome</keyword>
<reference evidence="2 3" key="1">
    <citation type="submission" date="2024-09" db="EMBL/GenBank/DDBJ databases">
        <authorList>
            <person name="Lee S.D."/>
        </authorList>
    </citation>
    <scope>NUCLEOTIDE SEQUENCE [LARGE SCALE GENOMIC DNA]</scope>
    <source>
        <strain evidence="2 3">N1-5</strain>
    </source>
</reference>